<evidence type="ECO:0000313" key="1">
    <source>
        <dbReference type="EMBL" id="CAK9078164.1"/>
    </source>
</evidence>
<protein>
    <submittedName>
        <fullName evidence="1">Uncharacterized protein</fullName>
    </submittedName>
</protein>
<proteinExistence type="predicted"/>
<gene>
    <name evidence="1" type="ORF">CCMP2556_LOCUS38521</name>
    <name evidence="2" type="ORF">CCMP2556_LOCUS38523</name>
</gene>
<evidence type="ECO:0000313" key="2">
    <source>
        <dbReference type="EMBL" id="CAK9078166.1"/>
    </source>
</evidence>
<keyword evidence="3" id="KW-1185">Reference proteome</keyword>
<dbReference type="Proteomes" id="UP001642484">
    <property type="component" value="Unassembled WGS sequence"/>
</dbReference>
<evidence type="ECO:0000313" key="3">
    <source>
        <dbReference type="Proteomes" id="UP001642484"/>
    </source>
</evidence>
<accession>A0ABP0PQJ8</accession>
<dbReference type="EMBL" id="CAXAMN010023510">
    <property type="protein sequence ID" value="CAK9078166.1"/>
    <property type="molecule type" value="Genomic_DNA"/>
</dbReference>
<dbReference type="EMBL" id="CAXAMN010023509">
    <property type="protein sequence ID" value="CAK9078164.1"/>
    <property type="molecule type" value="Genomic_DNA"/>
</dbReference>
<name>A0ABP0PQJ8_9DINO</name>
<reference evidence="1 3" key="1">
    <citation type="submission" date="2024-02" db="EMBL/GenBank/DDBJ databases">
        <authorList>
            <person name="Chen Y."/>
            <person name="Shah S."/>
            <person name="Dougan E. K."/>
            <person name="Thang M."/>
            <person name="Chan C."/>
        </authorList>
    </citation>
    <scope>NUCLEOTIDE SEQUENCE [LARGE SCALE GENOMIC DNA]</scope>
</reference>
<sequence>MASSEDPLGPKTVKESFKWAPLFLERLFNHFGRTKVIQRLRKWRWEVGTVFSGIGCAEAALTSLEAAVQQSLRKVAPCVKTHYACRLYNKALQRVMHPLELLATHSLPVDAKQSAISKSPKLELSSTSKTAQIRMAGNAMSVPTMGAIIVATILGLS</sequence>
<comment type="caution">
    <text evidence="1">The sequence shown here is derived from an EMBL/GenBank/DDBJ whole genome shotgun (WGS) entry which is preliminary data.</text>
</comment>
<organism evidence="1 3">
    <name type="scientific">Durusdinium trenchii</name>
    <dbReference type="NCBI Taxonomy" id="1381693"/>
    <lineage>
        <taxon>Eukaryota</taxon>
        <taxon>Sar</taxon>
        <taxon>Alveolata</taxon>
        <taxon>Dinophyceae</taxon>
        <taxon>Suessiales</taxon>
        <taxon>Symbiodiniaceae</taxon>
        <taxon>Durusdinium</taxon>
    </lineage>
</organism>